<dbReference type="Gene3D" id="3.40.800.20">
    <property type="entry name" value="Histone deacetylase domain"/>
    <property type="match status" value="1"/>
</dbReference>
<dbReference type="InterPro" id="IPR023696">
    <property type="entry name" value="Ureohydrolase_dom_sf"/>
</dbReference>
<dbReference type="SUPFAM" id="SSF52768">
    <property type="entry name" value="Arginase/deacetylase"/>
    <property type="match status" value="1"/>
</dbReference>
<organism evidence="2 3">
    <name type="scientific">Eumeta variegata</name>
    <name type="common">Bagworm moth</name>
    <name type="synonym">Eumeta japonica</name>
    <dbReference type="NCBI Taxonomy" id="151549"/>
    <lineage>
        <taxon>Eukaryota</taxon>
        <taxon>Metazoa</taxon>
        <taxon>Ecdysozoa</taxon>
        <taxon>Arthropoda</taxon>
        <taxon>Hexapoda</taxon>
        <taxon>Insecta</taxon>
        <taxon>Pterygota</taxon>
        <taxon>Neoptera</taxon>
        <taxon>Endopterygota</taxon>
        <taxon>Lepidoptera</taxon>
        <taxon>Glossata</taxon>
        <taxon>Ditrysia</taxon>
        <taxon>Tineoidea</taxon>
        <taxon>Psychidae</taxon>
        <taxon>Oiketicinae</taxon>
        <taxon>Eumeta</taxon>
    </lineage>
</organism>
<sequence>MENNPDRFSVIARSRKQVARPHASRARCDPPISARRSPSSLRSRSKIAISSKPAVRNFVPKFYAILRHDSVKRISTQSAIELVSGPTNVDSPRRALLLEPSERLTATPCVVRALELIHLLGGYNFPNAARLWTTLTAAAVGLTLSEDLPEHEYYERYAPDYSLKIDKSLCRDENDDAHLEECVRVIQERAKRTGRCANARTKNNTRCGLVRNISHKNNSGSESEPYVDHWTEVTRPGPLRRTPARRRA</sequence>
<accession>A0A4C1XUV0</accession>
<evidence type="ECO:0000313" key="3">
    <source>
        <dbReference type="Proteomes" id="UP000299102"/>
    </source>
</evidence>
<keyword evidence="3" id="KW-1185">Reference proteome</keyword>
<name>A0A4C1XUV0_EUMVA</name>
<proteinExistence type="predicted"/>
<dbReference type="PANTHER" id="PTHR48252">
    <property type="entry name" value="HISTONE DEACETYLASE 2-RELATED"/>
    <property type="match status" value="1"/>
</dbReference>
<evidence type="ECO:0000313" key="2">
    <source>
        <dbReference type="EMBL" id="GBP65915.1"/>
    </source>
</evidence>
<dbReference type="EMBL" id="BGZK01000942">
    <property type="protein sequence ID" value="GBP65915.1"/>
    <property type="molecule type" value="Genomic_DNA"/>
</dbReference>
<dbReference type="PANTHER" id="PTHR48252:SF77">
    <property type="entry name" value="HISTONE DEACETYLASE DOMAIN-CONTAINING PROTEIN"/>
    <property type="match status" value="1"/>
</dbReference>
<evidence type="ECO:0000256" key="1">
    <source>
        <dbReference type="SAM" id="MobiDB-lite"/>
    </source>
</evidence>
<feature type="compositionally biased region" description="Basic residues" evidence="1">
    <location>
        <begin position="14"/>
        <end position="25"/>
    </location>
</feature>
<dbReference type="AlphaFoldDB" id="A0A4C1XUV0"/>
<gene>
    <name evidence="2" type="primary">hdac8</name>
    <name evidence="2" type="ORF">EVAR_89408_1</name>
</gene>
<feature type="region of interest" description="Disordered" evidence="1">
    <location>
        <begin position="14"/>
        <end position="45"/>
    </location>
</feature>
<dbReference type="InterPro" id="IPR037138">
    <property type="entry name" value="His_deacetylse_dom_sf"/>
</dbReference>
<dbReference type="OrthoDB" id="73273at2759"/>
<feature type="compositionally biased region" description="Low complexity" evidence="1">
    <location>
        <begin position="33"/>
        <end position="42"/>
    </location>
</feature>
<feature type="region of interest" description="Disordered" evidence="1">
    <location>
        <begin position="212"/>
        <end position="248"/>
    </location>
</feature>
<dbReference type="Proteomes" id="UP000299102">
    <property type="component" value="Unassembled WGS sequence"/>
</dbReference>
<comment type="caution">
    <text evidence="2">The sequence shown here is derived from an EMBL/GenBank/DDBJ whole genome shotgun (WGS) entry which is preliminary data.</text>
</comment>
<protein>
    <submittedName>
        <fullName evidence="2">Histone deacetylase 8</fullName>
    </submittedName>
</protein>
<reference evidence="2 3" key="1">
    <citation type="journal article" date="2019" name="Commun. Biol.">
        <title>The bagworm genome reveals a unique fibroin gene that provides high tensile strength.</title>
        <authorList>
            <person name="Kono N."/>
            <person name="Nakamura H."/>
            <person name="Ohtoshi R."/>
            <person name="Tomita M."/>
            <person name="Numata K."/>
            <person name="Arakawa K."/>
        </authorList>
    </citation>
    <scope>NUCLEOTIDE SEQUENCE [LARGE SCALE GENOMIC DNA]</scope>
</reference>